<comment type="caution">
    <text evidence="1">The sequence shown here is derived from an EMBL/GenBank/DDBJ whole genome shotgun (WGS) entry which is preliminary data.</text>
</comment>
<accession>A0A7V8JT65</accession>
<dbReference type="Proteomes" id="UP000462435">
    <property type="component" value="Unassembled WGS sequence"/>
</dbReference>
<dbReference type="Pfam" id="PF10109">
    <property type="entry name" value="Phage_TAC_7"/>
    <property type="match status" value="1"/>
</dbReference>
<dbReference type="EMBL" id="WNDX01000141">
    <property type="protein sequence ID" value="KAF1040287.1"/>
    <property type="molecule type" value="Genomic_DNA"/>
</dbReference>
<reference evidence="2" key="1">
    <citation type="journal article" date="2020" name="MBio">
        <title>Horizontal gene transfer to a defensive symbiont with a reduced genome amongst a multipartite beetle microbiome.</title>
        <authorList>
            <person name="Waterworth S.C."/>
            <person name="Florez L.V."/>
            <person name="Rees E.R."/>
            <person name="Hertweck C."/>
            <person name="Kaltenpoth M."/>
            <person name="Kwan J.C."/>
        </authorList>
    </citation>
    <scope>NUCLEOTIDE SEQUENCE [LARGE SCALE GENOMIC DNA]</scope>
</reference>
<organism evidence="1 2">
    <name type="scientific">Herbaspirillum frisingense</name>
    <dbReference type="NCBI Taxonomy" id="92645"/>
    <lineage>
        <taxon>Bacteria</taxon>
        <taxon>Pseudomonadati</taxon>
        <taxon>Pseudomonadota</taxon>
        <taxon>Betaproteobacteria</taxon>
        <taxon>Burkholderiales</taxon>
        <taxon>Oxalobacteraceae</taxon>
        <taxon>Herbaspirillum</taxon>
    </lineage>
</organism>
<name>A0A7V8JT65_9BURK</name>
<evidence type="ECO:0008006" key="3">
    <source>
        <dbReference type="Google" id="ProtNLM"/>
    </source>
</evidence>
<gene>
    <name evidence="1" type="ORF">GAK35_03541</name>
</gene>
<sequence length="95" mass="10306">METQDQHILVLKQPVKVGDQVIDTLTLKELRLHEMSKANKQTDPFDKMAMMIAFSAGIPMKAAQDLAVSDATAAGDIVASFMPDSLQTGSKSQQT</sequence>
<protein>
    <recommendedName>
        <fullName evidence="3">Phage tail assembly protein</fullName>
    </recommendedName>
</protein>
<dbReference type="InterPro" id="IPR019289">
    <property type="entry name" value="Phage_tail_E/E"/>
</dbReference>
<dbReference type="AlphaFoldDB" id="A0A7V8JT65"/>
<evidence type="ECO:0000313" key="2">
    <source>
        <dbReference type="Proteomes" id="UP000462435"/>
    </source>
</evidence>
<evidence type="ECO:0000313" key="1">
    <source>
        <dbReference type="EMBL" id="KAF1040287.1"/>
    </source>
</evidence>
<proteinExistence type="predicted"/>